<sequence length="168" mass="19373">MKTELIVEGLENFYDLWSCGVSGNALEVARKISEIEICDLQLAKKIIKEPVHLRVELGLDMALDEKHYFERTGLKCKLVHVGPDLLNQYSVSETEKFIIDAVGCIQNANIRETKKGTFSLFSNDELVEVEYEEDNFYLYLASLRYLALKNKVEHYKAVNFPYQWGQSL</sequence>
<protein>
    <submittedName>
        <fullName evidence="1">Uncharacterized protein</fullName>
    </submittedName>
</protein>
<comment type="caution">
    <text evidence="1">The sequence shown here is derived from an EMBL/GenBank/DDBJ whole genome shotgun (WGS) entry which is preliminary data.</text>
</comment>
<dbReference type="Proteomes" id="UP000017820">
    <property type="component" value="Unassembled WGS sequence"/>
</dbReference>
<accession>V4HV25</accession>
<reference evidence="1 2" key="1">
    <citation type="submission" date="2013-07" db="EMBL/GenBank/DDBJ databases">
        <title>Draft genome sequence of Pseudoalteromonas luteoviolacea 2ta16.</title>
        <authorList>
            <person name="Allen E.E."/>
            <person name="Azam F."/>
            <person name="Podell S."/>
        </authorList>
    </citation>
    <scope>NUCLEOTIDE SEQUENCE [LARGE SCALE GENOMIC DNA]</scope>
    <source>
        <strain evidence="1 2">2ta16</strain>
    </source>
</reference>
<dbReference type="AlphaFoldDB" id="V4HV25"/>
<name>V4HV25_PSEL2</name>
<evidence type="ECO:0000313" key="2">
    <source>
        <dbReference type="Proteomes" id="UP000017820"/>
    </source>
</evidence>
<dbReference type="RefSeq" id="WP_023398068.1">
    <property type="nucleotide sequence ID" value="NZ_AUSV01000013.1"/>
</dbReference>
<dbReference type="PATRIC" id="fig|1353533.3.peg.1116"/>
<dbReference type="GeneID" id="29921894"/>
<organism evidence="1 2">
    <name type="scientific">Pseudoalteromonas luteoviolacea (strain 2ta16)</name>
    <dbReference type="NCBI Taxonomy" id="1353533"/>
    <lineage>
        <taxon>Bacteria</taxon>
        <taxon>Pseudomonadati</taxon>
        <taxon>Pseudomonadota</taxon>
        <taxon>Gammaproteobacteria</taxon>
        <taxon>Alteromonadales</taxon>
        <taxon>Pseudoalteromonadaceae</taxon>
        <taxon>Pseudoalteromonas</taxon>
    </lineage>
</organism>
<evidence type="ECO:0000313" key="1">
    <source>
        <dbReference type="EMBL" id="ESP94680.1"/>
    </source>
</evidence>
<dbReference type="EMBL" id="AUSV01000013">
    <property type="protein sequence ID" value="ESP94680.1"/>
    <property type="molecule type" value="Genomic_DNA"/>
</dbReference>
<proteinExistence type="predicted"/>
<gene>
    <name evidence="1" type="ORF">PL2TA16_00680</name>
</gene>